<dbReference type="SMART" id="SM00470">
    <property type="entry name" value="ParB"/>
    <property type="match status" value="1"/>
</dbReference>
<dbReference type="Pfam" id="PF17762">
    <property type="entry name" value="HTH_ParB"/>
    <property type="match status" value="1"/>
</dbReference>
<dbReference type="KEGG" id="pms:KNP414_05336"/>
<dbReference type="GO" id="GO:0003677">
    <property type="term" value="F:DNA binding"/>
    <property type="evidence" value="ECO:0007669"/>
    <property type="project" value="UniProtKB-KW"/>
</dbReference>
<dbReference type="InterPro" id="IPR050336">
    <property type="entry name" value="Chromosome_partition/occlusion"/>
</dbReference>
<dbReference type="HOGENOM" id="CLU_665399_0_0_9"/>
<keyword evidence="4" id="KW-0175">Coiled coil</keyword>
<dbReference type="PANTHER" id="PTHR33375:SF1">
    <property type="entry name" value="CHROMOSOME-PARTITIONING PROTEIN PARB-RELATED"/>
    <property type="match status" value="1"/>
</dbReference>
<accession>F8FEA1</accession>
<dbReference type="Pfam" id="PF02195">
    <property type="entry name" value="ParB_N"/>
    <property type="match status" value="1"/>
</dbReference>
<evidence type="ECO:0000256" key="5">
    <source>
        <dbReference type="SAM" id="MobiDB-lite"/>
    </source>
</evidence>
<dbReference type="Proteomes" id="UP000006620">
    <property type="component" value="Chromosome"/>
</dbReference>
<dbReference type="FunFam" id="3.90.1530.30:FF:000001">
    <property type="entry name" value="Chromosome partitioning protein ParB"/>
    <property type="match status" value="1"/>
</dbReference>
<proteinExistence type="inferred from homology"/>
<dbReference type="AlphaFoldDB" id="F8FEA1"/>
<reference evidence="7 8" key="2">
    <citation type="journal article" date="2013" name="Genome Announc.">
        <title>Genome Sequence of Growth-Improving Paenibacillus mucilaginosus Strain KNP414.</title>
        <authorList>
            <person name="Lu J.J."/>
            <person name="Wang J.F."/>
            <person name="Hu X.F."/>
        </authorList>
    </citation>
    <scope>NUCLEOTIDE SEQUENCE [LARGE SCALE GENOMIC DNA]</scope>
    <source>
        <strain evidence="7 8">KNP414</strain>
    </source>
</reference>
<keyword evidence="2" id="KW-0159">Chromosome partition</keyword>
<protein>
    <submittedName>
        <fullName evidence="7">ParB-like partition protein</fullName>
    </submittedName>
</protein>
<dbReference type="RefSeq" id="WP_013919013.1">
    <property type="nucleotide sequence ID" value="NC_015690.1"/>
</dbReference>
<dbReference type="SUPFAM" id="SSF109709">
    <property type="entry name" value="KorB DNA-binding domain-like"/>
    <property type="match status" value="1"/>
</dbReference>
<organism evidence="7 8">
    <name type="scientific">Paenibacillus mucilaginosus (strain KNP414)</name>
    <dbReference type="NCBI Taxonomy" id="1036673"/>
    <lineage>
        <taxon>Bacteria</taxon>
        <taxon>Bacillati</taxon>
        <taxon>Bacillota</taxon>
        <taxon>Bacilli</taxon>
        <taxon>Bacillales</taxon>
        <taxon>Paenibacillaceae</taxon>
        <taxon>Paenibacillus</taxon>
    </lineage>
</organism>
<feature type="region of interest" description="Disordered" evidence="5">
    <location>
        <begin position="280"/>
        <end position="390"/>
    </location>
</feature>
<dbReference type="PATRIC" id="fig|1036673.3.peg.4946"/>
<dbReference type="SUPFAM" id="SSF110849">
    <property type="entry name" value="ParB/Sulfiredoxin"/>
    <property type="match status" value="1"/>
</dbReference>
<evidence type="ECO:0000313" key="8">
    <source>
        <dbReference type="Proteomes" id="UP000006620"/>
    </source>
</evidence>
<sequence length="413" mass="44583">MNMTEIAMNLIDEDKDQPRYQFGEEALRELMESIEELGLLSPIKVRTTPGGRYKIIYGNRRYKACEMLGRETIPCIVSDVTDEMEIYLEQIAENLTREGFSPIEEAEAFDKLLNNPKFKSSTKYLSNKLGKPESYIKNKCELLKFGRAVKKLIVGGTEIRKDLLTEEQLLPLKDLPLEYRDTLALTIARDEMPVSDVKKIAKLFKAKDITENTKSKLLYKSGPGLIETWSVHEHNKAERAKAAEAKAAAEAEAKAAAEQAAKEQQAKAVQAAAEAGAAAAPAPEAQGPAGCCAAGSGSAKRAGRRSAAPGAHARFPGAAQPFAGPRPSAAHARGPAADGPAAGGRDPLAGHAAGRRARRDSRRHRQSDRPARKPPARVEVRAGAGQSHGVARERHTYGLANCSAAFIRSAALT</sequence>
<dbReference type="Gene3D" id="3.90.1530.30">
    <property type="match status" value="1"/>
</dbReference>
<reference evidence="8" key="1">
    <citation type="submission" date="2011-06" db="EMBL/GenBank/DDBJ databases">
        <title>Complete genome sequence of Paenibacillus mucilaginosus KNP414.</title>
        <authorList>
            <person name="Wang J."/>
            <person name="Hu S."/>
            <person name="Hu X."/>
            <person name="Zhang B."/>
            <person name="Dong D."/>
            <person name="Zhang S."/>
            <person name="Zhao K."/>
            <person name="Wu D."/>
        </authorList>
    </citation>
    <scope>NUCLEOTIDE SEQUENCE [LARGE SCALE GENOMIC DNA]</scope>
    <source>
        <strain evidence="8">KNP414</strain>
    </source>
</reference>
<feature type="coiled-coil region" evidence="4">
    <location>
        <begin position="234"/>
        <end position="274"/>
    </location>
</feature>
<dbReference type="GO" id="GO:0045881">
    <property type="term" value="P:positive regulation of sporulation resulting in formation of a cellular spore"/>
    <property type="evidence" value="ECO:0007669"/>
    <property type="project" value="TreeGrafter"/>
</dbReference>
<evidence type="ECO:0000256" key="1">
    <source>
        <dbReference type="ARBA" id="ARBA00006295"/>
    </source>
</evidence>
<comment type="similarity">
    <text evidence="1">Belongs to the ParB family.</text>
</comment>
<dbReference type="EMBL" id="CP002869">
    <property type="protein sequence ID" value="AEI43860.1"/>
    <property type="molecule type" value="Genomic_DNA"/>
</dbReference>
<dbReference type="GO" id="GO:0005694">
    <property type="term" value="C:chromosome"/>
    <property type="evidence" value="ECO:0007669"/>
    <property type="project" value="TreeGrafter"/>
</dbReference>
<dbReference type="NCBIfam" id="TIGR00180">
    <property type="entry name" value="parB_part"/>
    <property type="match status" value="1"/>
</dbReference>
<dbReference type="GO" id="GO:0007059">
    <property type="term" value="P:chromosome segregation"/>
    <property type="evidence" value="ECO:0007669"/>
    <property type="project" value="UniProtKB-KW"/>
</dbReference>
<evidence type="ECO:0000256" key="4">
    <source>
        <dbReference type="SAM" id="Coils"/>
    </source>
</evidence>
<gene>
    <name evidence="7" type="ordered locus">KNP414_05336</name>
</gene>
<feature type="compositionally biased region" description="Low complexity" evidence="5">
    <location>
        <begin position="280"/>
        <end position="311"/>
    </location>
</feature>
<evidence type="ECO:0000256" key="3">
    <source>
        <dbReference type="ARBA" id="ARBA00023125"/>
    </source>
</evidence>
<feature type="compositionally biased region" description="Basic residues" evidence="5">
    <location>
        <begin position="353"/>
        <end position="366"/>
    </location>
</feature>
<dbReference type="InterPro" id="IPR003115">
    <property type="entry name" value="ParB_N"/>
</dbReference>
<feature type="compositionally biased region" description="Basic and acidic residues" evidence="5">
    <location>
        <begin position="367"/>
        <end position="380"/>
    </location>
</feature>
<evidence type="ECO:0000259" key="6">
    <source>
        <dbReference type="SMART" id="SM00470"/>
    </source>
</evidence>
<feature type="compositionally biased region" description="Low complexity" evidence="5">
    <location>
        <begin position="323"/>
        <end position="352"/>
    </location>
</feature>
<keyword evidence="3" id="KW-0238">DNA-binding</keyword>
<dbReference type="PANTHER" id="PTHR33375">
    <property type="entry name" value="CHROMOSOME-PARTITIONING PROTEIN PARB-RELATED"/>
    <property type="match status" value="1"/>
</dbReference>
<evidence type="ECO:0000256" key="2">
    <source>
        <dbReference type="ARBA" id="ARBA00022829"/>
    </source>
</evidence>
<dbReference type="InterPro" id="IPR036086">
    <property type="entry name" value="ParB/Sulfiredoxin_sf"/>
</dbReference>
<feature type="domain" description="ParB-like N-terminal" evidence="6">
    <location>
        <begin position="4"/>
        <end position="95"/>
    </location>
</feature>
<dbReference type="Gene3D" id="1.10.10.2830">
    <property type="match status" value="1"/>
</dbReference>
<dbReference type="InterPro" id="IPR004437">
    <property type="entry name" value="ParB/RepB/Spo0J"/>
</dbReference>
<name>F8FEA1_PAEMK</name>
<dbReference type="InterPro" id="IPR041468">
    <property type="entry name" value="HTH_ParB/Spo0J"/>
</dbReference>
<evidence type="ECO:0000313" key="7">
    <source>
        <dbReference type="EMBL" id="AEI43860.1"/>
    </source>
</evidence>